<evidence type="ECO:0000313" key="1">
    <source>
        <dbReference type="EMBL" id="OKX78804.1"/>
    </source>
</evidence>
<name>A0AB36I9D1_CORGT</name>
<dbReference type="EMBL" id="LOQT01000025">
    <property type="protein sequence ID" value="OKX78804.1"/>
    <property type="molecule type" value="Genomic_DNA"/>
</dbReference>
<comment type="caution">
    <text evidence="1">The sequence shown here is derived from an EMBL/GenBank/DDBJ whole genome shotgun (WGS) entry which is preliminary data.</text>
</comment>
<accession>A0AB36I9D1</accession>
<organism evidence="1 2">
    <name type="scientific">Corynebacterium glutamicum</name>
    <name type="common">Brevibacterium saccharolyticum</name>
    <dbReference type="NCBI Taxonomy" id="1718"/>
    <lineage>
        <taxon>Bacteria</taxon>
        <taxon>Bacillati</taxon>
        <taxon>Actinomycetota</taxon>
        <taxon>Actinomycetes</taxon>
        <taxon>Mycobacteriales</taxon>
        <taxon>Corynebacteriaceae</taxon>
        <taxon>Corynebacterium</taxon>
    </lineage>
</organism>
<dbReference type="AlphaFoldDB" id="A0AB36I9D1"/>
<sequence>MSLSIESVLAAKGIHPKPEHLKKLESKWEEIEGLKGNLANINLDDADISLRNIPGGDHVA</sequence>
<dbReference type="Proteomes" id="UP000186091">
    <property type="component" value="Unassembled WGS sequence"/>
</dbReference>
<protein>
    <submittedName>
        <fullName evidence="1">Uncharacterized protein</fullName>
    </submittedName>
</protein>
<reference evidence="1 2" key="1">
    <citation type="submission" date="2015-12" db="EMBL/GenBank/DDBJ databases">
        <title>Genome sequence of Corynebacterium AS 1.542.</title>
        <authorList>
            <person name="Yang J."/>
            <person name="Yang S."/>
        </authorList>
    </citation>
    <scope>NUCLEOTIDE SEQUENCE [LARGE SCALE GENOMIC DNA]</scope>
    <source>
        <strain evidence="1 2">AS 1.542</strain>
    </source>
</reference>
<evidence type="ECO:0000313" key="2">
    <source>
        <dbReference type="Proteomes" id="UP000186091"/>
    </source>
</evidence>
<proteinExistence type="predicted"/>
<dbReference type="RefSeq" id="WP_003858999.1">
    <property type="nucleotide sequence ID" value="NZ_JAAOYN010000001.1"/>
</dbReference>
<gene>
    <name evidence="1" type="ORF">AUP69_11595</name>
</gene>